<accession>A0ABR8PZ38</accession>
<dbReference type="InterPro" id="IPR036412">
    <property type="entry name" value="HAD-like_sf"/>
</dbReference>
<protein>
    <submittedName>
        <fullName evidence="2">Lipin LNS2</fullName>
    </submittedName>
</protein>
<dbReference type="EMBL" id="JACSRA010000050">
    <property type="protein sequence ID" value="MBD7913437.1"/>
    <property type="molecule type" value="Genomic_DNA"/>
</dbReference>
<dbReference type="PANTHER" id="PTHR10658">
    <property type="entry name" value="PHOSPHATIDYLINOSITOL TRANSFER PROTEIN"/>
    <property type="match status" value="1"/>
</dbReference>
<feature type="domain" description="LNS2/PITP" evidence="1">
    <location>
        <begin position="183"/>
        <end position="329"/>
    </location>
</feature>
<dbReference type="Pfam" id="PF24694">
    <property type="entry name" value="LNS2_PITM1-3"/>
    <property type="match status" value="1"/>
</dbReference>
<dbReference type="SMART" id="SM00775">
    <property type="entry name" value="LNS2"/>
    <property type="match status" value="1"/>
</dbReference>
<proteinExistence type="predicted"/>
<dbReference type="Pfam" id="PF24695">
    <property type="entry name" value="PITM1-3"/>
    <property type="match status" value="1"/>
</dbReference>
<keyword evidence="3" id="KW-1185">Reference proteome</keyword>
<evidence type="ECO:0000259" key="1">
    <source>
        <dbReference type="SMART" id="SM00775"/>
    </source>
</evidence>
<dbReference type="InterPro" id="IPR001666">
    <property type="entry name" value="PI_transfer"/>
</dbReference>
<dbReference type="InterPro" id="IPR031315">
    <property type="entry name" value="LNS2/PITP"/>
</dbReference>
<organism evidence="2 3">
    <name type="scientific">Clostridium cibarium</name>
    <dbReference type="NCBI Taxonomy" id="2762247"/>
    <lineage>
        <taxon>Bacteria</taxon>
        <taxon>Bacillati</taxon>
        <taxon>Bacillota</taxon>
        <taxon>Clostridia</taxon>
        <taxon>Eubacteriales</taxon>
        <taxon>Clostridiaceae</taxon>
        <taxon>Clostridium</taxon>
    </lineage>
</organism>
<reference evidence="2 3" key="1">
    <citation type="submission" date="2020-08" db="EMBL/GenBank/DDBJ databases">
        <title>A Genomic Blueprint of the Chicken Gut Microbiome.</title>
        <authorList>
            <person name="Gilroy R."/>
            <person name="Ravi A."/>
            <person name="Getino M."/>
            <person name="Pursley I."/>
            <person name="Horton D.L."/>
            <person name="Alikhan N.-F."/>
            <person name="Baker D."/>
            <person name="Gharbi K."/>
            <person name="Hall N."/>
            <person name="Watson M."/>
            <person name="Adriaenssens E.M."/>
            <person name="Foster-Nyarko E."/>
            <person name="Jarju S."/>
            <person name="Secka A."/>
            <person name="Antonio M."/>
            <person name="Oren A."/>
            <person name="Chaudhuri R."/>
            <person name="La Ragione R.M."/>
            <person name="Hildebrand F."/>
            <person name="Pallen M.J."/>
        </authorList>
    </citation>
    <scope>NUCLEOTIDE SEQUENCE [LARGE SCALE GENOMIC DNA]</scope>
    <source>
        <strain evidence="2 3">Sa3CVN1</strain>
    </source>
</reference>
<comment type="caution">
    <text evidence="2">The sequence shown here is derived from an EMBL/GenBank/DDBJ whole genome shotgun (WGS) entry which is preliminary data.</text>
</comment>
<dbReference type="InterPro" id="IPR023214">
    <property type="entry name" value="HAD_sf"/>
</dbReference>
<evidence type="ECO:0000313" key="3">
    <source>
        <dbReference type="Proteomes" id="UP000627781"/>
    </source>
</evidence>
<gene>
    <name evidence="2" type="ORF">H9661_18965</name>
</gene>
<dbReference type="SUPFAM" id="SSF56784">
    <property type="entry name" value="HAD-like"/>
    <property type="match status" value="1"/>
</dbReference>
<evidence type="ECO:0000313" key="2">
    <source>
        <dbReference type="EMBL" id="MBD7913437.1"/>
    </source>
</evidence>
<dbReference type="Gene3D" id="3.40.50.1000">
    <property type="entry name" value="HAD superfamily/HAD-like"/>
    <property type="match status" value="1"/>
</dbReference>
<dbReference type="PANTHER" id="PTHR10658:SF11">
    <property type="entry name" value="VIBRATOR, ISOFORM B"/>
    <property type="match status" value="1"/>
</dbReference>
<sequence>MNKNLKTKKLSLFLVLTTILSIFFSNTIVFAANNLSSSVIFATNPQIKYFDFKKSQFTPPPRTDFSWFNKNIVSVHTPHHNGYDSIVTTNESQYIEGKFQYGDFNKDLENEWISIYEYSLDSSTSHWEKLTRLKTNSDGRVKYTIPNSMKLAPGLHLIKLYVEGDGTEANMYLQVLDTSKKYVIFDIDGTLTTSDFENVKEYTSELTNINYIPQMYSNANDVAKYYSSKGYNILYLTARPYWLTENSQRWLLEKGFPMGLVHTSYGSSLLIGQAAADYKANYLKQLQTKGIQFCYGYGNAQSDVQAYSNVGINKSNIFIIGSEAGVLGSTPITTYSEHLKILH</sequence>
<name>A0ABR8PZ38_9CLOT</name>
<dbReference type="RefSeq" id="WP_191770340.1">
    <property type="nucleotide sequence ID" value="NZ_JACSRA010000050.1"/>
</dbReference>
<dbReference type="Proteomes" id="UP000627781">
    <property type="component" value="Unassembled WGS sequence"/>
</dbReference>